<evidence type="ECO:0000256" key="7">
    <source>
        <dbReference type="ARBA" id="ARBA00023128"/>
    </source>
</evidence>
<evidence type="ECO:0000256" key="11">
    <source>
        <dbReference type="SAM" id="MobiDB-lite"/>
    </source>
</evidence>
<dbReference type="PANTHER" id="PTHR21622:SF0">
    <property type="entry name" value="COILED-COIL-HELIX-COILED-COIL-HELIX DOMAIN CONTAINING 4"/>
    <property type="match status" value="1"/>
</dbReference>
<dbReference type="GO" id="GO:0005743">
    <property type="term" value="C:mitochondrial inner membrane"/>
    <property type="evidence" value="ECO:0007669"/>
    <property type="project" value="UniProtKB-SubCell"/>
</dbReference>
<keyword evidence="3" id="KW-0813">Transport</keyword>
<feature type="region of interest" description="Disordered" evidence="11">
    <location>
        <begin position="121"/>
        <end position="172"/>
    </location>
</feature>
<keyword evidence="6" id="KW-0811">Translocation</keyword>
<feature type="domain" description="CHCH" evidence="12">
    <location>
        <begin position="79"/>
        <end position="114"/>
    </location>
</feature>
<sequence>MSYARQEEDGKDILLFVTKEDHDSLTSSSSSDSPSSSTTSTPSASSSSKPSSQSEAYNEETGEINWDCPCLGPMTKPPCGEAFKAAFSCFVYSTEEPKGLDCVEAFKAMQDCFREHPEVYGDELAGDEDDDDEEEEEASGKGEDAAGSAAGAAVEETVGGVAGSSGIEETRA</sequence>
<dbReference type="GO" id="GO:0015035">
    <property type="term" value="F:protein-disulfide reductase activity"/>
    <property type="evidence" value="ECO:0007669"/>
    <property type="project" value="InterPro"/>
</dbReference>
<dbReference type="PROSITE" id="PS51808">
    <property type="entry name" value="CHCH"/>
    <property type="match status" value="1"/>
</dbReference>
<name>A0AAD5X6B0_9FUNG</name>
<keyword evidence="5" id="KW-0560">Oxidoreductase</keyword>
<evidence type="ECO:0000256" key="8">
    <source>
        <dbReference type="ARBA" id="ARBA00023157"/>
    </source>
</evidence>
<comment type="caution">
    <text evidence="13">The sequence shown here is derived from an EMBL/GenBank/DDBJ whole genome shotgun (WGS) entry which is preliminary data.</text>
</comment>
<feature type="compositionally biased region" description="Acidic residues" evidence="11">
    <location>
        <begin position="121"/>
        <end position="137"/>
    </location>
</feature>
<evidence type="ECO:0000256" key="2">
    <source>
        <dbReference type="ARBA" id="ARBA00013714"/>
    </source>
</evidence>
<dbReference type="Pfam" id="PF06747">
    <property type="entry name" value="CHCH"/>
    <property type="match status" value="1"/>
</dbReference>
<keyword evidence="8" id="KW-1015">Disulfide bond</keyword>
<evidence type="ECO:0000256" key="1">
    <source>
        <dbReference type="ARBA" id="ARBA00004164"/>
    </source>
</evidence>
<evidence type="ECO:0000256" key="9">
    <source>
        <dbReference type="ARBA" id="ARBA00023284"/>
    </source>
</evidence>
<evidence type="ECO:0000259" key="12">
    <source>
        <dbReference type="Pfam" id="PF06747"/>
    </source>
</evidence>
<evidence type="ECO:0000313" key="14">
    <source>
        <dbReference type="Proteomes" id="UP001212841"/>
    </source>
</evidence>
<evidence type="ECO:0000256" key="3">
    <source>
        <dbReference type="ARBA" id="ARBA00022448"/>
    </source>
</evidence>
<keyword evidence="14" id="KW-1185">Reference proteome</keyword>
<protein>
    <recommendedName>
        <fullName evidence="2">Mitochondrial intermembrane space import and assembly protein 40</fullName>
    </recommendedName>
    <alternativeName>
        <fullName evidence="10">Mitochondrial import inner membrane translocase TIM40</fullName>
    </alternativeName>
</protein>
<keyword evidence="9" id="KW-0676">Redox-active center</keyword>
<comment type="subcellular location">
    <subcellularLocation>
        <location evidence="1">Mitochondrion inner membrane</location>
        <topology evidence="1">Single-pass type II membrane protein</topology>
        <orientation evidence="1">Intermembrane side</orientation>
    </subcellularLocation>
</comment>
<feature type="region of interest" description="Disordered" evidence="11">
    <location>
        <begin position="23"/>
        <end position="70"/>
    </location>
</feature>
<feature type="compositionally biased region" description="Low complexity" evidence="11">
    <location>
        <begin position="25"/>
        <end position="54"/>
    </location>
</feature>
<reference evidence="13" key="1">
    <citation type="submission" date="2020-05" db="EMBL/GenBank/DDBJ databases">
        <title>Phylogenomic resolution of chytrid fungi.</title>
        <authorList>
            <person name="Stajich J.E."/>
            <person name="Amses K."/>
            <person name="Simmons R."/>
            <person name="Seto K."/>
            <person name="Myers J."/>
            <person name="Bonds A."/>
            <person name="Quandt C.A."/>
            <person name="Barry K."/>
            <person name="Liu P."/>
            <person name="Grigoriev I."/>
            <person name="Longcore J.E."/>
            <person name="James T.Y."/>
        </authorList>
    </citation>
    <scope>NUCLEOTIDE SEQUENCE</scope>
    <source>
        <strain evidence="13">JEL0318</strain>
    </source>
</reference>
<dbReference type="AlphaFoldDB" id="A0AAD5X6B0"/>
<dbReference type="GO" id="GO:0045041">
    <property type="term" value="P:protein import into mitochondrial intermembrane space"/>
    <property type="evidence" value="ECO:0007669"/>
    <property type="project" value="InterPro"/>
</dbReference>
<dbReference type="GO" id="GO:0005758">
    <property type="term" value="C:mitochondrial intermembrane space"/>
    <property type="evidence" value="ECO:0007669"/>
    <property type="project" value="TreeGrafter"/>
</dbReference>
<evidence type="ECO:0000256" key="5">
    <source>
        <dbReference type="ARBA" id="ARBA00023002"/>
    </source>
</evidence>
<evidence type="ECO:0000313" key="13">
    <source>
        <dbReference type="EMBL" id="KAJ3053138.1"/>
    </source>
</evidence>
<proteinExistence type="predicted"/>
<dbReference type="PANTHER" id="PTHR21622">
    <property type="entry name" value="COILED-COIL-HELIX-COILED-COIL-HELIX DOMAIN CONTAINING 4"/>
    <property type="match status" value="1"/>
</dbReference>
<organism evidence="13 14">
    <name type="scientific">Rhizophlyctis rosea</name>
    <dbReference type="NCBI Taxonomy" id="64517"/>
    <lineage>
        <taxon>Eukaryota</taxon>
        <taxon>Fungi</taxon>
        <taxon>Fungi incertae sedis</taxon>
        <taxon>Chytridiomycota</taxon>
        <taxon>Chytridiomycota incertae sedis</taxon>
        <taxon>Chytridiomycetes</taxon>
        <taxon>Rhizophlyctidales</taxon>
        <taxon>Rhizophlyctidaceae</taxon>
        <taxon>Rhizophlyctis</taxon>
    </lineage>
</organism>
<keyword evidence="4" id="KW-0653">Protein transport</keyword>
<gene>
    <name evidence="13" type="primary">MIA40</name>
    <name evidence="13" type="ORF">HK097_004940</name>
</gene>
<dbReference type="InterPro" id="IPR039289">
    <property type="entry name" value="CHCHD4"/>
</dbReference>
<evidence type="ECO:0000256" key="4">
    <source>
        <dbReference type="ARBA" id="ARBA00022927"/>
    </source>
</evidence>
<evidence type="ECO:0000256" key="10">
    <source>
        <dbReference type="ARBA" id="ARBA00033150"/>
    </source>
</evidence>
<feature type="compositionally biased region" description="Low complexity" evidence="11">
    <location>
        <begin position="145"/>
        <end position="159"/>
    </location>
</feature>
<dbReference type="Gene3D" id="1.10.287.2900">
    <property type="match status" value="1"/>
</dbReference>
<dbReference type="InterPro" id="IPR010625">
    <property type="entry name" value="CHCH"/>
</dbReference>
<keyword evidence="7" id="KW-0496">Mitochondrion</keyword>
<accession>A0AAD5X6B0</accession>
<dbReference type="Proteomes" id="UP001212841">
    <property type="component" value="Unassembled WGS sequence"/>
</dbReference>
<dbReference type="EMBL" id="JADGJD010000233">
    <property type="protein sequence ID" value="KAJ3053138.1"/>
    <property type="molecule type" value="Genomic_DNA"/>
</dbReference>
<evidence type="ECO:0000256" key="6">
    <source>
        <dbReference type="ARBA" id="ARBA00023010"/>
    </source>
</evidence>